<protein>
    <submittedName>
        <fullName evidence="2">Uncharacterized protein</fullName>
    </submittedName>
</protein>
<evidence type="ECO:0000313" key="2">
    <source>
        <dbReference type="EMBL" id="KAG7650835.1"/>
    </source>
</evidence>
<dbReference type="Pfam" id="PF03140">
    <property type="entry name" value="DUF247"/>
    <property type="match status" value="1"/>
</dbReference>
<dbReference type="Proteomes" id="UP000694240">
    <property type="component" value="Chromosome 1"/>
</dbReference>
<dbReference type="InterPro" id="IPR004158">
    <property type="entry name" value="DUF247_pln"/>
</dbReference>
<keyword evidence="1" id="KW-0812">Transmembrane</keyword>
<comment type="caution">
    <text evidence="2">The sequence shown here is derived from an EMBL/GenBank/DDBJ whole genome shotgun (WGS) entry which is preliminary data.</text>
</comment>
<sequence>MGSQDPCIYRVPSQLREVNPEAYRPRMLLIGPLTHSKKPKVHTDSRCFIRYLEYKMMEDQKVLYKDAFTKRLDTDIAILEDMKTTIKDEEVNIRASYAVSTAWILSDIFVELILNDSIFIVEFILRMYESHEKIGDMIVDKPFYTSTVLDDLTLLENQLPYFCLSKLLNPITKRFCGDQTLDQVILQLFSVNDSGMINENTKFNHFTDLFRCVYKESLGQNLELNNSKSQIVDMKSANMLYSVGVDFKVVKREYSLNVSFEEGCLILPSFPADESSNIILRNVIAYEQCHDPENAFTTNYINFMNFLITSDEDVAILTSAGVLTNGVGRSSMVLKMVNNLAIGVLLSNQSQYHDIVEKLNIHHSSRRKRIWAKLRKVYFSDLWTTTATLAAISLLLLTLAGTVASIFQAIKS</sequence>
<dbReference type="PANTHER" id="PTHR31170:SF9">
    <property type="entry name" value="PROTEIN, PUTATIVE (DUF247)-RELATED"/>
    <property type="match status" value="1"/>
</dbReference>
<organism evidence="2 3">
    <name type="scientific">Arabidopsis thaliana x Arabidopsis arenosa</name>
    <dbReference type="NCBI Taxonomy" id="1240361"/>
    <lineage>
        <taxon>Eukaryota</taxon>
        <taxon>Viridiplantae</taxon>
        <taxon>Streptophyta</taxon>
        <taxon>Embryophyta</taxon>
        <taxon>Tracheophyta</taxon>
        <taxon>Spermatophyta</taxon>
        <taxon>Magnoliopsida</taxon>
        <taxon>eudicotyledons</taxon>
        <taxon>Gunneridae</taxon>
        <taxon>Pentapetalae</taxon>
        <taxon>rosids</taxon>
        <taxon>malvids</taxon>
        <taxon>Brassicales</taxon>
        <taxon>Brassicaceae</taxon>
        <taxon>Camelineae</taxon>
        <taxon>Arabidopsis</taxon>
    </lineage>
</organism>
<keyword evidence="1" id="KW-0472">Membrane</keyword>
<dbReference type="AlphaFoldDB" id="A0A8T2GTX8"/>
<dbReference type="EMBL" id="JAEFBK010000001">
    <property type="protein sequence ID" value="KAG7650835.1"/>
    <property type="molecule type" value="Genomic_DNA"/>
</dbReference>
<keyword evidence="3" id="KW-1185">Reference proteome</keyword>
<gene>
    <name evidence="2" type="ORF">ISN45_At01g057660</name>
</gene>
<reference evidence="2 3" key="1">
    <citation type="submission" date="2020-12" db="EMBL/GenBank/DDBJ databases">
        <title>Concerted genomic and epigenomic changes stabilize Arabidopsis allopolyploids.</title>
        <authorList>
            <person name="Chen Z."/>
        </authorList>
    </citation>
    <scope>NUCLEOTIDE SEQUENCE [LARGE SCALE GENOMIC DNA]</scope>
    <source>
        <strain evidence="2">Allo738</strain>
        <tissue evidence="2">Leaf</tissue>
    </source>
</reference>
<dbReference type="PANTHER" id="PTHR31170">
    <property type="entry name" value="BNAC04G53230D PROTEIN"/>
    <property type="match status" value="1"/>
</dbReference>
<feature type="transmembrane region" description="Helical" evidence="1">
    <location>
        <begin position="382"/>
        <end position="407"/>
    </location>
</feature>
<name>A0A8T2GTX8_9BRAS</name>
<keyword evidence="1" id="KW-1133">Transmembrane helix</keyword>
<evidence type="ECO:0000256" key="1">
    <source>
        <dbReference type="SAM" id="Phobius"/>
    </source>
</evidence>
<evidence type="ECO:0000313" key="3">
    <source>
        <dbReference type="Proteomes" id="UP000694240"/>
    </source>
</evidence>
<accession>A0A8T2GTX8</accession>
<proteinExistence type="predicted"/>